<keyword evidence="2 5" id="KW-0863">Zinc-finger</keyword>
<proteinExistence type="predicted"/>
<evidence type="ECO:0000256" key="4">
    <source>
        <dbReference type="ARBA" id="ARBA00023125"/>
    </source>
</evidence>
<feature type="region of interest" description="Disordered" evidence="6">
    <location>
        <begin position="217"/>
        <end position="236"/>
    </location>
</feature>
<dbReference type="Proteomes" id="UP000265000">
    <property type="component" value="Unplaced"/>
</dbReference>
<accession>A0A3Q2PUC9</accession>
<evidence type="ECO:0000256" key="5">
    <source>
        <dbReference type="PROSITE-ProRule" id="PRU00309"/>
    </source>
</evidence>
<evidence type="ECO:0000313" key="9">
    <source>
        <dbReference type="Proteomes" id="UP000265000"/>
    </source>
</evidence>
<evidence type="ECO:0000256" key="2">
    <source>
        <dbReference type="ARBA" id="ARBA00022771"/>
    </source>
</evidence>
<keyword evidence="4 5" id="KW-0238">DNA-binding</keyword>
<keyword evidence="1" id="KW-0479">Metal-binding</keyword>
<protein>
    <submittedName>
        <fullName evidence="8">Uncharacterized LOC105929674</fullName>
    </submittedName>
</protein>
<feature type="compositionally biased region" description="Basic and acidic residues" evidence="6">
    <location>
        <begin position="101"/>
        <end position="110"/>
    </location>
</feature>
<feature type="domain" description="THAP-type" evidence="7">
    <location>
        <begin position="1"/>
        <end position="100"/>
    </location>
</feature>
<sequence>MEGRECCVKNCDNSSHDHCGKMLPIGLSFHCFPAWRTKEGSLISELTRRRRAAWVAAVGRRDITFDCIPSSMRVCSRHFVSGKPAYEMLDSDPDWVPSLHLGHDDDEGKGKSRTKRRKLLSGETPAEADEVAEVRKPAPPPWKEVKSALQCLLQSKAAVTQQSADGPQNRAAGRRTDASFRDFFRNALESSLEASIQSRARSRAQSSSAEFEVKLNFKLPPPEGEPATGADDFSSFSSSGCANCSRMLGRIAELEHKLFELNARQQQANGDGTGPDQRQHGSEQDQNTYELTGRVQRVELQDISSDSEPDSEAAPFSSESSSSSSDSDCAPSTSRPPPPPRPRLLFRSEWLEDFSFLRYSPSLNLMWCHVCRVHADPIRRNWRLIRGSNHFTKKAIMKHSSSSYHQQNMKRFLWSSGNLPGHPSDQRSTC</sequence>
<evidence type="ECO:0000256" key="6">
    <source>
        <dbReference type="SAM" id="MobiDB-lite"/>
    </source>
</evidence>
<organism evidence="8 9">
    <name type="scientific">Fundulus heteroclitus</name>
    <name type="common">Killifish</name>
    <name type="synonym">Mummichog</name>
    <dbReference type="NCBI Taxonomy" id="8078"/>
    <lineage>
        <taxon>Eukaryota</taxon>
        <taxon>Metazoa</taxon>
        <taxon>Chordata</taxon>
        <taxon>Craniata</taxon>
        <taxon>Vertebrata</taxon>
        <taxon>Euteleostomi</taxon>
        <taxon>Actinopterygii</taxon>
        <taxon>Neopterygii</taxon>
        <taxon>Teleostei</taxon>
        <taxon>Neoteleostei</taxon>
        <taxon>Acanthomorphata</taxon>
        <taxon>Ovalentaria</taxon>
        <taxon>Atherinomorphae</taxon>
        <taxon>Cyprinodontiformes</taxon>
        <taxon>Fundulidae</taxon>
        <taxon>Fundulus</taxon>
    </lineage>
</organism>
<evidence type="ECO:0000313" key="8">
    <source>
        <dbReference type="Ensembl" id="ENSFHEP00000017428.1"/>
    </source>
</evidence>
<keyword evidence="3" id="KW-0862">Zinc</keyword>
<reference evidence="8" key="2">
    <citation type="submission" date="2025-09" db="UniProtKB">
        <authorList>
            <consortium name="Ensembl"/>
        </authorList>
    </citation>
    <scope>IDENTIFICATION</scope>
</reference>
<dbReference type="SMART" id="SM00980">
    <property type="entry name" value="THAP"/>
    <property type="match status" value="1"/>
</dbReference>
<dbReference type="GO" id="GO:0008270">
    <property type="term" value="F:zinc ion binding"/>
    <property type="evidence" value="ECO:0007669"/>
    <property type="project" value="UniProtKB-KW"/>
</dbReference>
<dbReference type="GeneTree" id="ENSGT00940000164249"/>
<feature type="region of interest" description="Disordered" evidence="6">
    <location>
        <begin position="302"/>
        <end position="343"/>
    </location>
</feature>
<dbReference type="SUPFAM" id="SSF57716">
    <property type="entry name" value="Glucocorticoid receptor-like (DNA-binding domain)"/>
    <property type="match status" value="1"/>
</dbReference>
<evidence type="ECO:0000259" key="7">
    <source>
        <dbReference type="PROSITE" id="PS50950"/>
    </source>
</evidence>
<dbReference type="Ensembl" id="ENSFHET00000026111.1">
    <property type="protein sequence ID" value="ENSFHEP00000017428.1"/>
    <property type="gene ID" value="ENSFHEG00000019138.1"/>
</dbReference>
<dbReference type="STRING" id="8078.ENSFHEP00000017428"/>
<evidence type="ECO:0000256" key="1">
    <source>
        <dbReference type="ARBA" id="ARBA00022723"/>
    </source>
</evidence>
<feature type="region of interest" description="Disordered" evidence="6">
    <location>
        <begin position="99"/>
        <end position="141"/>
    </location>
</feature>
<evidence type="ECO:0000256" key="3">
    <source>
        <dbReference type="ARBA" id="ARBA00022833"/>
    </source>
</evidence>
<dbReference type="Pfam" id="PF05485">
    <property type="entry name" value="THAP"/>
    <property type="match status" value="1"/>
</dbReference>
<dbReference type="AlphaFoldDB" id="A0A3Q2PUC9"/>
<dbReference type="PROSITE" id="PS50950">
    <property type="entry name" value="ZF_THAP"/>
    <property type="match status" value="1"/>
</dbReference>
<feature type="region of interest" description="Disordered" evidence="6">
    <location>
        <begin position="267"/>
        <end position="290"/>
    </location>
</feature>
<feature type="compositionally biased region" description="Low complexity" evidence="6">
    <location>
        <begin position="312"/>
        <end position="333"/>
    </location>
</feature>
<reference evidence="8" key="1">
    <citation type="submission" date="2025-08" db="UniProtKB">
        <authorList>
            <consortium name="Ensembl"/>
        </authorList>
    </citation>
    <scope>IDENTIFICATION</scope>
</reference>
<dbReference type="InterPro" id="IPR006612">
    <property type="entry name" value="THAP_Znf"/>
</dbReference>
<name>A0A3Q2PUC9_FUNHE</name>
<dbReference type="GO" id="GO:0003677">
    <property type="term" value="F:DNA binding"/>
    <property type="evidence" value="ECO:0007669"/>
    <property type="project" value="UniProtKB-UniRule"/>
</dbReference>
<keyword evidence="9" id="KW-1185">Reference proteome</keyword>